<dbReference type="OrthoDB" id="5729944at2"/>
<feature type="transmembrane region" description="Helical" evidence="1">
    <location>
        <begin position="7"/>
        <end position="29"/>
    </location>
</feature>
<dbReference type="InterPro" id="IPR037185">
    <property type="entry name" value="EmrE-like"/>
</dbReference>
<organism evidence="3 4">
    <name type="scientific">Oceanospirillum multiglobuliferum</name>
    <dbReference type="NCBI Taxonomy" id="64969"/>
    <lineage>
        <taxon>Bacteria</taxon>
        <taxon>Pseudomonadati</taxon>
        <taxon>Pseudomonadota</taxon>
        <taxon>Gammaproteobacteria</taxon>
        <taxon>Oceanospirillales</taxon>
        <taxon>Oceanospirillaceae</taxon>
        <taxon>Oceanospirillum</taxon>
    </lineage>
</organism>
<dbReference type="EMBL" id="MTSM01000003">
    <property type="protein sequence ID" value="OPX56406.1"/>
    <property type="molecule type" value="Genomic_DNA"/>
</dbReference>
<dbReference type="InterPro" id="IPR000620">
    <property type="entry name" value="EamA_dom"/>
</dbReference>
<comment type="caution">
    <text evidence="3">The sequence shown here is derived from an EMBL/GenBank/DDBJ whole genome shotgun (WGS) entry which is preliminary data.</text>
</comment>
<name>A0A1T4QK69_9GAMM</name>
<feature type="transmembrane region" description="Helical" evidence="1">
    <location>
        <begin position="215"/>
        <end position="234"/>
    </location>
</feature>
<feature type="domain" description="EamA" evidence="2">
    <location>
        <begin position="156"/>
        <end position="286"/>
    </location>
</feature>
<evidence type="ECO:0000313" key="3">
    <source>
        <dbReference type="EMBL" id="OPX56406.1"/>
    </source>
</evidence>
<feature type="transmembrane region" description="Helical" evidence="1">
    <location>
        <begin position="246"/>
        <end position="263"/>
    </location>
</feature>
<dbReference type="STRING" id="64969.SAMN02745127_01897"/>
<keyword evidence="1" id="KW-1133">Transmembrane helix</keyword>
<gene>
    <name evidence="3" type="ORF">BTE48_02960</name>
</gene>
<dbReference type="PANTHER" id="PTHR22911:SF137">
    <property type="entry name" value="SOLUTE CARRIER FAMILY 35 MEMBER G2-RELATED"/>
    <property type="match status" value="1"/>
</dbReference>
<reference evidence="3 4" key="1">
    <citation type="submission" date="2017-01" db="EMBL/GenBank/DDBJ databases">
        <title>Genome Sequencing of a Marine Spirillum, Oceanospirillum multiglobuliferum ATCC 33336, from Japan.</title>
        <authorList>
            <person name="Carney J.G."/>
            <person name="Trachtenberg A.M."/>
            <person name="Rheaume B.A."/>
            <person name="Linnane J.D."/>
            <person name="Pitts N.L."/>
            <person name="Mykles D.L."/>
            <person name="Maclea K.S."/>
        </authorList>
    </citation>
    <scope>NUCLEOTIDE SEQUENCE [LARGE SCALE GENOMIC DNA]</scope>
    <source>
        <strain evidence="3 4">ATCC 33336</strain>
    </source>
</reference>
<feature type="transmembrane region" description="Helical" evidence="1">
    <location>
        <begin position="74"/>
        <end position="92"/>
    </location>
</feature>
<feature type="transmembrane region" description="Helical" evidence="1">
    <location>
        <begin position="269"/>
        <end position="286"/>
    </location>
</feature>
<keyword evidence="4" id="KW-1185">Reference proteome</keyword>
<accession>A0A1T4QK69</accession>
<keyword evidence="1" id="KW-0812">Transmembrane</keyword>
<evidence type="ECO:0000313" key="4">
    <source>
        <dbReference type="Proteomes" id="UP000191418"/>
    </source>
</evidence>
<keyword evidence="1" id="KW-0472">Membrane</keyword>
<dbReference type="GO" id="GO:0016020">
    <property type="term" value="C:membrane"/>
    <property type="evidence" value="ECO:0007669"/>
    <property type="project" value="InterPro"/>
</dbReference>
<dbReference type="RefSeq" id="WP_078745494.1">
    <property type="nucleotide sequence ID" value="NZ_FUXG01000012.1"/>
</dbReference>
<dbReference type="PANTHER" id="PTHR22911">
    <property type="entry name" value="ACYL-MALONYL CONDENSING ENZYME-RELATED"/>
    <property type="match status" value="1"/>
</dbReference>
<protein>
    <submittedName>
        <fullName evidence="3">EamA family transporter</fullName>
    </submittedName>
</protein>
<dbReference type="Pfam" id="PF00892">
    <property type="entry name" value="EamA"/>
    <property type="match status" value="2"/>
</dbReference>
<feature type="transmembrane region" description="Helical" evidence="1">
    <location>
        <begin position="35"/>
        <end position="53"/>
    </location>
</feature>
<dbReference type="Proteomes" id="UP000191418">
    <property type="component" value="Unassembled WGS sequence"/>
</dbReference>
<evidence type="ECO:0000259" key="2">
    <source>
        <dbReference type="Pfam" id="PF00892"/>
    </source>
</evidence>
<evidence type="ECO:0000256" key="1">
    <source>
        <dbReference type="SAM" id="Phobius"/>
    </source>
</evidence>
<proteinExistence type="predicted"/>
<feature type="transmembrane region" description="Helical" evidence="1">
    <location>
        <begin position="155"/>
        <end position="174"/>
    </location>
</feature>
<sequence>MHQERKALLYASSAVAMWSTVATAFKIALTEQTPAQLLFWAAVSSVLILSLVLSVQKKWHLLFKLSPAQWRWSLLYGALNPTLYYLLLFSAYNRLPAQEAQALNYTWALTLAFLSVPFLKQRLRPLDIVAGIVCYFGVLVIATRGQVFDLNFSDATGVSLALISTLVWASYWILNTRDQREPVLGLWLNFVLALPLLAIVNLWQGSLLVPSWQGIAGAAYVGVFEMGLAFVCWLQAMRLTQQTAKISNLIFLSPFVSLILIVTLLDEPLYPSTLVGLAFILTGLFLQQFKKNALKAQKPHTPTSR</sequence>
<feature type="transmembrane region" description="Helical" evidence="1">
    <location>
        <begin position="126"/>
        <end position="143"/>
    </location>
</feature>
<dbReference type="AlphaFoldDB" id="A0A1T4QK69"/>
<dbReference type="SUPFAM" id="SSF103481">
    <property type="entry name" value="Multidrug resistance efflux transporter EmrE"/>
    <property type="match status" value="2"/>
</dbReference>
<feature type="domain" description="EamA" evidence="2">
    <location>
        <begin position="6"/>
        <end position="142"/>
    </location>
</feature>
<feature type="transmembrane region" description="Helical" evidence="1">
    <location>
        <begin position="186"/>
        <end position="203"/>
    </location>
</feature>
<feature type="transmembrane region" description="Helical" evidence="1">
    <location>
        <begin position="104"/>
        <end position="119"/>
    </location>
</feature>